<accession>A0A2A3ELH4</accession>
<gene>
    <name evidence="2" type="ORF">APICC_05556</name>
</gene>
<reference evidence="2 3" key="1">
    <citation type="submission" date="2014-07" db="EMBL/GenBank/DDBJ databases">
        <title>Genomic and transcriptomic analysis on Apis cerana provide comprehensive insights into honey bee biology.</title>
        <authorList>
            <person name="Diao Q."/>
            <person name="Sun L."/>
            <person name="Zheng H."/>
            <person name="Zheng H."/>
            <person name="Xu S."/>
            <person name="Wang S."/>
            <person name="Zeng Z."/>
            <person name="Hu F."/>
            <person name="Su S."/>
            <person name="Wu J."/>
        </authorList>
    </citation>
    <scope>NUCLEOTIDE SEQUENCE [LARGE SCALE GENOMIC DNA]</scope>
    <source>
        <tissue evidence="2">Pupae without intestine</tissue>
    </source>
</reference>
<dbReference type="GO" id="GO:1902093">
    <property type="term" value="P:positive regulation of flagellated sperm motility"/>
    <property type="evidence" value="ECO:0007669"/>
    <property type="project" value="TreeGrafter"/>
</dbReference>
<dbReference type="InterPro" id="IPR048733">
    <property type="entry name" value="CFA69_ARM_dom"/>
</dbReference>
<dbReference type="GO" id="GO:0097730">
    <property type="term" value="C:non-motile cilium"/>
    <property type="evidence" value="ECO:0007669"/>
    <property type="project" value="TreeGrafter"/>
</dbReference>
<dbReference type="PANTHER" id="PTHR14716">
    <property type="entry name" value="CILIA- AND FLAGELLA-ASSOCIATED PROTEIN 69"/>
    <property type="match status" value="1"/>
</dbReference>
<dbReference type="EMBL" id="KZ288222">
    <property type="protein sequence ID" value="PBC32046.1"/>
    <property type="molecule type" value="Genomic_DNA"/>
</dbReference>
<dbReference type="OrthoDB" id="191673at2759"/>
<protein>
    <recommendedName>
        <fullName evidence="1">Cilia- and flagella-associated protein 69 ARM repeats domain-containing protein</fullName>
    </recommendedName>
</protein>
<dbReference type="PANTHER" id="PTHR14716:SF0">
    <property type="entry name" value="CILIA- AND FLAGELLA-ASSOCIATED PROTEIN 69"/>
    <property type="match status" value="1"/>
</dbReference>
<sequence length="975" mass="114770">MEITKTELEDSKINPEDVWKEFNCPKYVTHHCFKSEKLPKEIFDFHRQLKLDTHRILQKLDELISDPVTSDSVLRICRLLFDFLNEIGNDGYKIKDLPLIIKVIKFLAENVKTVKEYKLHLNRMLELCNIPPLLEKSSDNLIVDDIMEHYFTLLGDLLIISPTEQQILKIHKILHSLLLKTKIKNIAAVKFEYCRKAMEKSQLPIIIAELLRASYSKMYEKILQLVFLLSSISYECCYKMLEANILNTILIRMDLPFATQVHCKRPPDMLLSGNEYSDETNLLIINVLWSLMKSFYNEKSINLKNLKKNLIPTHCALWGLCYTFKRQIYYSKYRYFNTKIRNEIAMIILMISINLPSWNLVGSGIADIIIEMSIGIETNSVRIFSEIITFGTSIEDLYFEKIILLITTHLAEVNSCLIKKEKLMQTLLQITNPNIKKIKIKWNPSQFWDIWMYAINALSVLAPKMPQQFMDYNGGIRLCMILEWSLDIKFDIKVVMITIKTICIIILNNNKDILEYFRQCGYVFLLIKIIQYILKFDKIRMPEQRVLTLTLLSIEKLMKKQLFYQKIYGEYSVTLSMELLFRCLYQKDQEFKLDQRLLLAIGSYIWECIVWCPENLEKFIHYGGIYIILDIIEIVPYCSHCLFLALFTDMCDNFFCGPFVCTWRGINKNTGLMSLLAKIWREEEIRIKIKKNIDDEELIHMNQKQWFDSYYTRLAKDSSPAIIDMIGSVRSKIYSIYKIIERDNERYLMAKEHYKILNDDLSLEDKITISTINMYFALKLGQVWVEIAKFFEQSGITPLGMDGQAIFLITQRYYMWTEMTKERQIRILQSLDKQKDIEEKDEYARIRNSKLIIALDAFDELDYIYRTTKRSNMLKKKHEQIKQVNLALKFPDDSDDAHCHRTFQDKIMVTAIFNQHQIISSGLKLDTNLSQIKLKLIPISPCDSYISDETYSELSSTSSTCFSNIKKFKEDELLL</sequence>
<dbReference type="GO" id="GO:0097225">
    <property type="term" value="C:sperm midpiece"/>
    <property type="evidence" value="ECO:0007669"/>
    <property type="project" value="TreeGrafter"/>
</dbReference>
<keyword evidence="3" id="KW-1185">Reference proteome</keyword>
<dbReference type="InterPro" id="IPR048732">
    <property type="entry name" value="CFA69"/>
</dbReference>
<evidence type="ECO:0000313" key="3">
    <source>
        <dbReference type="Proteomes" id="UP000242457"/>
    </source>
</evidence>
<feature type="domain" description="Cilia- and flagella-associated protein 69 ARM repeats" evidence="1">
    <location>
        <begin position="57"/>
        <end position="787"/>
    </location>
</feature>
<proteinExistence type="predicted"/>
<evidence type="ECO:0000313" key="2">
    <source>
        <dbReference type="EMBL" id="PBC32046.1"/>
    </source>
</evidence>
<dbReference type="Pfam" id="PF21049">
    <property type="entry name" value="CFA69_ARM_rpt"/>
    <property type="match status" value="1"/>
</dbReference>
<name>A0A2A3ELH4_APICC</name>
<dbReference type="AlphaFoldDB" id="A0A2A3ELH4"/>
<dbReference type="Proteomes" id="UP000242457">
    <property type="component" value="Unassembled WGS sequence"/>
</dbReference>
<evidence type="ECO:0000259" key="1">
    <source>
        <dbReference type="Pfam" id="PF21049"/>
    </source>
</evidence>
<organism evidence="2 3">
    <name type="scientific">Apis cerana cerana</name>
    <name type="common">Oriental honeybee</name>
    <dbReference type="NCBI Taxonomy" id="94128"/>
    <lineage>
        <taxon>Eukaryota</taxon>
        <taxon>Metazoa</taxon>
        <taxon>Ecdysozoa</taxon>
        <taxon>Arthropoda</taxon>
        <taxon>Hexapoda</taxon>
        <taxon>Insecta</taxon>
        <taxon>Pterygota</taxon>
        <taxon>Neoptera</taxon>
        <taxon>Endopterygota</taxon>
        <taxon>Hymenoptera</taxon>
        <taxon>Apocrita</taxon>
        <taxon>Aculeata</taxon>
        <taxon>Apoidea</taxon>
        <taxon>Anthophila</taxon>
        <taxon>Apidae</taxon>
        <taxon>Apis</taxon>
    </lineage>
</organism>